<evidence type="ECO:0000256" key="2">
    <source>
        <dbReference type="ARBA" id="ARBA00006436"/>
    </source>
</evidence>
<dbReference type="InterPro" id="IPR007129">
    <property type="entry name" value="Ubiqinol_cyt_c_chaperone_CPB3"/>
</dbReference>
<feature type="domain" description="Ubiquinol-cytochrome c chaperone" evidence="3">
    <location>
        <begin position="34"/>
        <end position="161"/>
    </location>
</feature>
<comment type="similarity">
    <text evidence="1">Belongs to the CBP3 family.</text>
</comment>
<dbReference type="EMBL" id="JBHRSL010000002">
    <property type="protein sequence ID" value="MFC3051159.1"/>
    <property type="molecule type" value="Genomic_DNA"/>
</dbReference>
<sequence length="177" mass="20475">MFRYFFERRKARTKAYELYSDLVNQARRPEFYTQYGVQDSIEGRFDMILLHLFLVDDRLSAEGDQFIPLRRYLQEAMVSDMDRSFREMGIGDMSVGKEMKKVGAAWLGRRAAYKAALEDGASEDMLHDVLAKNLYDIESEAPLLMMGTYVRHVKKLLSLTSTLSVKDCKFVFPSPAE</sequence>
<protein>
    <submittedName>
        <fullName evidence="4">Ubiquinol-cytochrome C chaperone family protein</fullName>
    </submittedName>
</protein>
<dbReference type="PANTHER" id="PTHR12184">
    <property type="entry name" value="UBIQUINOL-CYTOCHROME C REDUCTASE COMPLEX ASSEMBLY FACTOR 1 FAMILY MEMBER"/>
    <property type="match status" value="1"/>
</dbReference>
<dbReference type="Pfam" id="PF03981">
    <property type="entry name" value="Ubiq_cyt_C_chap"/>
    <property type="match status" value="1"/>
</dbReference>
<dbReference type="PANTHER" id="PTHR12184:SF1">
    <property type="entry name" value="UBIQUINOL-CYTOCHROME-C REDUCTASE COMPLEX ASSEMBLY FACTOR 1"/>
    <property type="match status" value="1"/>
</dbReference>
<comment type="similarity">
    <text evidence="2">Belongs to the UPF0174 family.</text>
</comment>
<evidence type="ECO:0000259" key="3">
    <source>
        <dbReference type="Pfam" id="PF03981"/>
    </source>
</evidence>
<evidence type="ECO:0000313" key="5">
    <source>
        <dbReference type="Proteomes" id="UP001595444"/>
    </source>
</evidence>
<accession>A0ABV7D2B4</accession>
<comment type="caution">
    <text evidence="4">The sequence shown here is derived from an EMBL/GenBank/DDBJ whole genome shotgun (WGS) entry which is preliminary data.</text>
</comment>
<evidence type="ECO:0000256" key="1">
    <source>
        <dbReference type="ARBA" id="ARBA00006407"/>
    </source>
</evidence>
<name>A0ABV7D2B4_9PROT</name>
<evidence type="ECO:0000313" key="4">
    <source>
        <dbReference type="EMBL" id="MFC3051159.1"/>
    </source>
</evidence>
<organism evidence="4 5">
    <name type="scientific">Kordiimonas pumila</name>
    <dbReference type="NCBI Taxonomy" id="2161677"/>
    <lineage>
        <taxon>Bacteria</taxon>
        <taxon>Pseudomonadati</taxon>
        <taxon>Pseudomonadota</taxon>
        <taxon>Alphaproteobacteria</taxon>
        <taxon>Kordiimonadales</taxon>
        <taxon>Kordiimonadaceae</taxon>
        <taxon>Kordiimonas</taxon>
    </lineage>
</organism>
<dbReference type="InterPro" id="IPR021150">
    <property type="entry name" value="Ubiq_cyt_c_chap"/>
</dbReference>
<keyword evidence="5" id="KW-1185">Reference proteome</keyword>
<dbReference type="RefSeq" id="WP_194211918.1">
    <property type="nucleotide sequence ID" value="NZ_CP061205.1"/>
</dbReference>
<reference evidence="5" key="1">
    <citation type="journal article" date="2019" name="Int. J. Syst. Evol. Microbiol.">
        <title>The Global Catalogue of Microorganisms (GCM) 10K type strain sequencing project: providing services to taxonomists for standard genome sequencing and annotation.</title>
        <authorList>
            <consortium name="The Broad Institute Genomics Platform"/>
            <consortium name="The Broad Institute Genome Sequencing Center for Infectious Disease"/>
            <person name="Wu L."/>
            <person name="Ma J."/>
        </authorList>
    </citation>
    <scope>NUCLEOTIDE SEQUENCE [LARGE SCALE GENOMIC DNA]</scope>
    <source>
        <strain evidence="5">KCTC 62164</strain>
    </source>
</reference>
<proteinExistence type="inferred from homology"/>
<gene>
    <name evidence="4" type="ORF">ACFOKA_04505</name>
</gene>
<dbReference type="Proteomes" id="UP001595444">
    <property type="component" value="Unassembled WGS sequence"/>
</dbReference>